<name>A0A9D5SAA2_XYLRU</name>
<evidence type="ECO:0000313" key="3">
    <source>
        <dbReference type="Proteomes" id="UP000806522"/>
    </source>
</evidence>
<keyword evidence="1" id="KW-0732">Signal</keyword>
<dbReference type="Proteomes" id="UP000806522">
    <property type="component" value="Unassembled WGS sequence"/>
</dbReference>
<evidence type="ECO:0000256" key="1">
    <source>
        <dbReference type="SAM" id="SignalP"/>
    </source>
</evidence>
<accession>A0A9D5SAA2</accession>
<organism evidence="2 3">
    <name type="scientific">Xylanibacter ruminicola</name>
    <name type="common">Prevotella ruminicola</name>
    <dbReference type="NCBI Taxonomy" id="839"/>
    <lineage>
        <taxon>Bacteria</taxon>
        <taxon>Pseudomonadati</taxon>
        <taxon>Bacteroidota</taxon>
        <taxon>Bacteroidia</taxon>
        <taxon>Bacteroidales</taxon>
        <taxon>Prevotellaceae</taxon>
        <taxon>Xylanibacter</taxon>
    </lineage>
</organism>
<reference evidence="2" key="1">
    <citation type="submission" date="2019-04" db="EMBL/GenBank/DDBJ databases">
        <title>Evolution of Biomass-Degrading Anaerobic Consortia Revealed by Metagenomics.</title>
        <authorList>
            <person name="Peng X."/>
        </authorList>
    </citation>
    <scope>NUCLEOTIDE SEQUENCE</scope>
    <source>
        <strain evidence="2">SIG140</strain>
    </source>
</reference>
<evidence type="ECO:0000313" key="2">
    <source>
        <dbReference type="EMBL" id="MBE6271681.1"/>
    </source>
</evidence>
<gene>
    <name evidence="2" type="ORF">E7101_12155</name>
</gene>
<proteinExistence type="predicted"/>
<sequence length="207" mass="22918">MKAIKFFAALFMMFAVSASVNAQELSKANQKLLKKQLKEFKSEGWKVNPGQLPLQTQLTKAFSTQSEVDAMGYDVWIVGEGRSTGTIYDAARTQALTVAKGEIATKLRTDMTSTIEQDLANEQYGADEAESIAKTIVAQQGRSIDQQLSRPKTLMECWRKLPNGNTEVLIRCAISSETVSKLAKAAIQQARRDNLLKDVEKVKAKNE</sequence>
<dbReference type="AlphaFoldDB" id="A0A9D5SAA2"/>
<feature type="chain" id="PRO_5038823085" evidence="1">
    <location>
        <begin position="23"/>
        <end position="207"/>
    </location>
</feature>
<dbReference type="EMBL" id="SUYC01000015">
    <property type="protein sequence ID" value="MBE6271681.1"/>
    <property type="molecule type" value="Genomic_DNA"/>
</dbReference>
<protein>
    <submittedName>
        <fullName evidence="2">Uncharacterized protein</fullName>
    </submittedName>
</protein>
<comment type="caution">
    <text evidence="2">The sequence shown here is derived from an EMBL/GenBank/DDBJ whole genome shotgun (WGS) entry which is preliminary data.</text>
</comment>
<feature type="signal peptide" evidence="1">
    <location>
        <begin position="1"/>
        <end position="22"/>
    </location>
</feature>